<evidence type="ECO:0000259" key="2">
    <source>
        <dbReference type="Pfam" id="PF21345"/>
    </source>
</evidence>
<dbReference type="InterPro" id="IPR048331">
    <property type="entry name" value="PcRGLX/YetA_3rd"/>
</dbReference>
<dbReference type="Proteomes" id="UP000016923">
    <property type="component" value="Unassembled WGS sequence"/>
</dbReference>
<evidence type="ECO:0000259" key="3">
    <source>
        <dbReference type="Pfam" id="PF21346"/>
    </source>
</evidence>
<dbReference type="OrthoDB" id="4798501at2759"/>
<evidence type="ECO:0008006" key="6">
    <source>
        <dbReference type="Google" id="ProtNLM"/>
    </source>
</evidence>
<dbReference type="InterPro" id="IPR045793">
    <property type="entry name" value="PcRGLX/YetA-like"/>
</dbReference>
<dbReference type="Pfam" id="PF19501">
    <property type="entry name" value="PcRGLX_1st"/>
    <property type="match status" value="1"/>
</dbReference>
<evidence type="ECO:0000313" key="4">
    <source>
        <dbReference type="EMBL" id="EPE10859.1"/>
    </source>
</evidence>
<dbReference type="eggNOG" id="ENOG502RK4D">
    <property type="taxonomic scope" value="Eukaryota"/>
</dbReference>
<protein>
    <recommendedName>
        <fullName evidence="6">Tat pathway signal sequence domain protein</fullName>
    </recommendedName>
</protein>
<dbReference type="OMA" id="GMSDFWE"/>
<proteinExistence type="predicted"/>
<name>S3CBH9_OPHP1</name>
<dbReference type="HOGENOM" id="CLU_005777_0_0_1"/>
<dbReference type="Pfam" id="PF21345">
    <property type="entry name" value="PcRGLX_2nd"/>
    <property type="match status" value="1"/>
</dbReference>
<dbReference type="PANTHER" id="PTHR40081">
    <property type="entry name" value="CONCANAVALIN A-LIKE LECTIN/GLUCANASE"/>
    <property type="match status" value="1"/>
</dbReference>
<dbReference type="PANTHER" id="PTHR40081:SF1">
    <property type="entry name" value="TAT PATHWAY SIGNAL SEQUENCE DOMAIN PROTEIN"/>
    <property type="match status" value="1"/>
</dbReference>
<dbReference type="EMBL" id="KE148146">
    <property type="protein sequence ID" value="EPE10859.1"/>
    <property type="molecule type" value="Genomic_DNA"/>
</dbReference>
<evidence type="ECO:0000313" key="5">
    <source>
        <dbReference type="Proteomes" id="UP000016923"/>
    </source>
</evidence>
<gene>
    <name evidence="4" type="ORF">F503_05954</name>
</gene>
<feature type="domain" description="PcRGLX/YetA-like N-terminal RIFT barrel" evidence="1">
    <location>
        <begin position="9"/>
        <end position="88"/>
    </location>
</feature>
<accession>S3CBH9</accession>
<reference evidence="4 5" key="1">
    <citation type="journal article" date="2013" name="BMC Genomics">
        <title>The genome and transcriptome of the pine saprophyte Ophiostoma piceae, and a comparison with the bark beetle-associated pine pathogen Grosmannia clavigera.</title>
        <authorList>
            <person name="Haridas S."/>
            <person name="Wang Y."/>
            <person name="Lim L."/>
            <person name="Massoumi Alamouti S."/>
            <person name="Jackman S."/>
            <person name="Docking R."/>
            <person name="Robertson G."/>
            <person name="Birol I."/>
            <person name="Bohlmann J."/>
            <person name="Breuil C."/>
        </authorList>
    </citation>
    <scope>NUCLEOTIDE SEQUENCE [LARGE SCALE GENOMIC DNA]</scope>
    <source>
        <strain evidence="4 5">UAMH 11346</strain>
    </source>
</reference>
<keyword evidence="5" id="KW-1185">Reference proteome</keyword>
<dbReference type="VEuPathDB" id="FungiDB:F503_05954"/>
<dbReference type="InterPro" id="IPR048330">
    <property type="entry name" value="PcRGLX/YetA_2nd"/>
</dbReference>
<sequence length="932" mass="102779">MASPPHHQPVPVHWLGATPDLNTGTTFGLPWPRGSCAPTTAFTCHDEHGTPVPLQSWQTGLWPDGSMKWSAHALPATTTPASTYRIHSNRNTGSTDVGGKMQHAGARFMSSSEDVGFDAIRVKTSDSFVTVDTGKITVKFVRRGTQIIRQIVASNGTAVGSDGQLVLLTQAVTETADADHDTTPAALKSFEGRVDELYVEQDGPVRAVVVARGAHYDAKATDAETAACLPFVLRFYLYAGSEAIRIVHTLVYDLDEHTTLVRGIGIRFGVPLQGSELYNRHIRFAGAGAGVLAESVQGVTGLWRDPGVEARRAQRHGEPTPSDTHRWDSSFSSLHKWVPAWSDYSLTQLSPDGFTVKKRTKAGSSWVNVSGGTRAGGLAYLGTAETGGLAVGLRNFWERYPTSLDIRGGAENVGEITVWLYSPSADAMDLRPYHDGLGQKTYDDQLDALKITYEDWEEGLGSPYGIARTNELVIFGLAQTPSALDTSRLVELVRSPPQLLSTPEYIYSTAAFGQSWVPFKKLPPPPSSSSDAPHDSAVIQNRLELLFNFYKGQIEQRRWYGFWDHGDVMHTYDADRHTWRYDVGGYAWDNSELSPDLWLWFYFLCTGRQDVFRVAEALTRHTSEVDTYHLGPYKGLGTRHGVQHWSDSCKQARVCNAFYRRIFYFLSGGDERTGELLTEALDGESAFLRIDPYRKVRTDRGLYQPDPEAVNISLGTDWSALAASWIIEWERGGVGAAAAREKLWRSMIGIGGLHNGFVTGLALYNMRTGDVSPPAHDSDNKGVVKVSHLSAMFGLVEVCAELVELMADTEDALVYRRFREAWLDYCQAFNASAEEQTQKYGSSFPNLQLRQGHSRLTAYAAHSLASPALARRAWHEFATGDGYNITTKWVVNTVEPHDNVAPVDEAPWVSTNITALYGLAAIQNLALLKAFT</sequence>
<dbReference type="Pfam" id="PF21346">
    <property type="entry name" value="PcRGLX_3rd"/>
    <property type="match status" value="1"/>
</dbReference>
<dbReference type="InterPro" id="IPR048329">
    <property type="entry name" value="PcRGLX_1st"/>
</dbReference>
<evidence type="ECO:0000259" key="1">
    <source>
        <dbReference type="Pfam" id="PF19501"/>
    </source>
</evidence>
<dbReference type="AlphaFoldDB" id="S3CBH9"/>
<organism evidence="4 5">
    <name type="scientific">Ophiostoma piceae (strain UAMH 11346)</name>
    <name type="common">Sap stain fungus</name>
    <dbReference type="NCBI Taxonomy" id="1262450"/>
    <lineage>
        <taxon>Eukaryota</taxon>
        <taxon>Fungi</taxon>
        <taxon>Dikarya</taxon>
        <taxon>Ascomycota</taxon>
        <taxon>Pezizomycotina</taxon>
        <taxon>Sordariomycetes</taxon>
        <taxon>Sordariomycetidae</taxon>
        <taxon>Ophiostomatales</taxon>
        <taxon>Ophiostomataceae</taxon>
        <taxon>Ophiostoma</taxon>
    </lineage>
</organism>
<feature type="domain" description="PcRGLX/YetA-like C-terminal alpha/alpha toroid" evidence="3">
    <location>
        <begin position="496"/>
        <end position="930"/>
    </location>
</feature>
<feature type="domain" description="PcRGLX/YetA-like central beta-sandwich" evidence="2">
    <location>
        <begin position="120"/>
        <end position="486"/>
    </location>
</feature>